<name>A0ABT5LX45_9GAMM</name>
<dbReference type="SUPFAM" id="SSF51182">
    <property type="entry name" value="RmlC-like cupins"/>
    <property type="match status" value="1"/>
</dbReference>
<protein>
    <recommendedName>
        <fullName evidence="3">Cysteine dioxygenase</fullName>
    </recommendedName>
</protein>
<dbReference type="EMBL" id="JAQRFN010000014">
    <property type="protein sequence ID" value="MDC9597575.1"/>
    <property type="molecule type" value="Genomic_DNA"/>
</dbReference>
<proteinExistence type="predicted"/>
<gene>
    <name evidence="1" type="ORF">PSI14_12110</name>
</gene>
<evidence type="ECO:0000313" key="2">
    <source>
        <dbReference type="Proteomes" id="UP001220225"/>
    </source>
</evidence>
<dbReference type="InterPro" id="IPR014710">
    <property type="entry name" value="RmlC-like_jellyroll"/>
</dbReference>
<evidence type="ECO:0000313" key="1">
    <source>
        <dbReference type="EMBL" id="MDC9597575.1"/>
    </source>
</evidence>
<evidence type="ECO:0008006" key="3">
    <source>
        <dbReference type="Google" id="ProtNLM"/>
    </source>
</evidence>
<dbReference type="InterPro" id="IPR011051">
    <property type="entry name" value="RmlC_Cupin_sf"/>
</dbReference>
<dbReference type="RefSeq" id="WP_273576133.1">
    <property type="nucleotide sequence ID" value="NZ_JAQRFN010000014.1"/>
</dbReference>
<dbReference type="Gene3D" id="2.60.120.10">
    <property type="entry name" value="Jelly Rolls"/>
    <property type="match status" value="1"/>
</dbReference>
<organism evidence="1 2">
    <name type="scientific">Xenorhabdus anantnagensis</name>
    <dbReference type="NCBI Taxonomy" id="3025875"/>
    <lineage>
        <taxon>Bacteria</taxon>
        <taxon>Pseudomonadati</taxon>
        <taxon>Pseudomonadota</taxon>
        <taxon>Gammaproteobacteria</taxon>
        <taxon>Enterobacterales</taxon>
        <taxon>Morganellaceae</taxon>
        <taxon>Xenorhabdus</taxon>
    </lineage>
</organism>
<accession>A0ABT5LX45</accession>
<comment type="caution">
    <text evidence="1">The sequence shown here is derived from an EMBL/GenBank/DDBJ whole genome shotgun (WGS) entry which is preliminary data.</text>
</comment>
<keyword evidence="2" id="KW-1185">Reference proteome</keyword>
<sequence>MLKAIENLAGKIEARWRMDDYSCYSFADVAKSEMQKVDLISLFSFKEINSLINLNSLKKIQIASEFSELHIKLFDNGKFYIELLNWWDKDTSIHDHGFSGVLLQLEGSALNTIYSFDEENEVSHNLSMGNIKLTEAYISKKGDCRIIPFGRTEKHAVWHLEKPTISLIVRTHPITELSPQLNYFPPYIRINHSATNIAFNKKIKYFNLLSMIDAKECKNQLLQELKDSSATEQFWLMMKMSEFLYHPDNIDLLQGYIDASKNEDEKSLKLKLVSSVTLRRSSQFIINKVKPLFTKFDDRLFLSCLASSYNQKDRAMIFPEMGIENFEDKLTTLIENLPVTVKPKMMIHVLKTLGLNVESK</sequence>
<reference evidence="1 2" key="1">
    <citation type="submission" date="2023-02" db="EMBL/GenBank/DDBJ databases">
        <title>Entomopathogenic bacteria.</title>
        <authorList>
            <person name="Machado R.A."/>
        </authorList>
    </citation>
    <scope>NUCLEOTIDE SEQUENCE [LARGE SCALE GENOMIC DNA]</scope>
    <source>
        <strain evidence="1 2">XENO-2</strain>
    </source>
</reference>
<dbReference type="Proteomes" id="UP001220225">
    <property type="component" value="Unassembled WGS sequence"/>
</dbReference>